<feature type="chain" id="PRO_5045578748" evidence="1">
    <location>
        <begin position="26"/>
        <end position="469"/>
    </location>
</feature>
<evidence type="ECO:0000313" key="4">
    <source>
        <dbReference type="Proteomes" id="UP000695264"/>
    </source>
</evidence>
<gene>
    <name evidence="3" type="ORF">HCK00_14080</name>
</gene>
<comment type="caution">
    <text evidence="3">The sequence shown here is derived from an EMBL/GenBank/DDBJ whole genome shotgun (WGS) entry which is preliminary data.</text>
</comment>
<keyword evidence="1" id="KW-0732">Signal</keyword>
<dbReference type="InterPro" id="IPR006311">
    <property type="entry name" value="TAT_signal"/>
</dbReference>
<dbReference type="InterPro" id="IPR036938">
    <property type="entry name" value="PAP2/HPO_sf"/>
</dbReference>
<dbReference type="CDD" id="cd03398">
    <property type="entry name" value="PAP2_haloperoxidase"/>
    <property type="match status" value="1"/>
</dbReference>
<dbReference type="PANTHER" id="PTHR34599:SF1">
    <property type="entry name" value="PHOSPHATIDIC ACID PHOSPHATASE TYPE 2_HALOPEROXIDASE DOMAIN-CONTAINING PROTEIN"/>
    <property type="match status" value="1"/>
</dbReference>
<feature type="signal peptide" evidence="1">
    <location>
        <begin position="1"/>
        <end position="25"/>
    </location>
</feature>
<dbReference type="PANTHER" id="PTHR34599">
    <property type="entry name" value="PEROXIDASE-RELATED"/>
    <property type="match status" value="1"/>
</dbReference>
<dbReference type="Pfam" id="PF01569">
    <property type="entry name" value="PAP2"/>
    <property type="match status" value="1"/>
</dbReference>
<reference evidence="3 4" key="1">
    <citation type="submission" date="2020-03" db="EMBL/GenBank/DDBJ databases">
        <title>WGS of actinomycetes isolated from Thailand.</title>
        <authorList>
            <person name="Thawai C."/>
        </authorList>
    </citation>
    <scope>NUCLEOTIDE SEQUENCE [LARGE SCALE GENOMIC DNA]</scope>
    <source>
        <strain evidence="3 4">PLAI 1-29</strain>
    </source>
</reference>
<feature type="domain" description="Phosphatidic acid phosphatase type 2/haloperoxidase" evidence="2">
    <location>
        <begin position="316"/>
        <end position="457"/>
    </location>
</feature>
<dbReference type="Proteomes" id="UP000695264">
    <property type="component" value="Unassembled WGS sequence"/>
</dbReference>
<evidence type="ECO:0000256" key="1">
    <source>
        <dbReference type="SAM" id="SignalP"/>
    </source>
</evidence>
<dbReference type="SUPFAM" id="SSF48317">
    <property type="entry name" value="Acid phosphatase/Vanadium-dependent haloperoxidase"/>
    <property type="match status" value="1"/>
</dbReference>
<organism evidence="3 4">
    <name type="scientific">Streptomyces zingiberis</name>
    <dbReference type="NCBI Taxonomy" id="2053010"/>
    <lineage>
        <taxon>Bacteria</taxon>
        <taxon>Bacillati</taxon>
        <taxon>Actinomycetota</taxon>
        <taxon>Actinomycetes</taxon>
        <taxon>Kitasatosporales</taxon>
        <taxon>Streptomycetaceae</taxon>
        <taxon>Streptomyces</taxon>
    </lineage>
</organism>
<accession>A0ABX1C3X6</accession>
<sequence length="469" mass="49936">MSRTTPRRRSLLTSAAATVALAAFATAVPAVQAGAAETAPSASPASGDLDFARGANDHVLYWNTALMDLFRHRGGTPGPLGRGGAMMDLAVYDAVNSVRTIGKPYLTKDPAAAGRYGALNSAIDHAAYTALRDAFPDHPVADLDAKLRTARAMPDPGTAAERDLGRDLGVRTARAVIADRAGDGSGDTTPYVPNLAPGHWRPAEGKPAGAPNWGKVKPFALSSGSQFRPGTIGGFGSAEEMLRSPEYAAQVNEIKRIGGRDSSGRTAEQTEIGHYWANDIDGTYKPIGQQYDHTVAVFRTHRPQGTSFESAKLFALTSVALADAAIAVWDSKYLTDWDVWRPADAIRRADEVPNPDIVADPDWEPQEQDLLGNSFSPNFPSYVSGHTGIAAAWARIVAKYFGTDDLAFTAGTDDPLAQGVTRSFTSLSGAAREKADSRKYLGIHFQWDNDAGFTLGTKVSDRVFATVAN</sequence>
<dbReference type="InterPro" id="IPR000326">
    <property type="entry name" value="PAP2/HPO"/>
</dbReference>
<dbReference type="Gene3D" id="1.10.606.20">
    <property type="match status" value="1"/>
</dbReference>
<dbReference type="RefSeq" id="WP_168102253.1">
    <property type="nucleotide sequence ID" value="NZ_JAATEN010000009.1"/>
</dbReference>
<dbReference type="PROSITE" id="PS51318">
    <property type="entry name" value="TAT"/>
    <property type="match status" value="1"/>
</dbReference>
<dbReference type="InterPro" id="IPR052559">
    <property type="entry name" value="V-haloperoxidase"/>
</dbReference>
<name>A0ABX1C3X6_9ACTN</name>
<keyword evidence="4" id="KW-1185">Reference proteome</keyword>
<evidence type="ECO:0000259" key="2">
    <source>
        <dbReference type="Pfam" id="PF01569"/>
    </source>
</evidence>
<dbReference type="EMBL" id="JAATEN010000009">
    <property type="protein sequence ID" value="NJQ01624.1"/>
    <property type="molecule type" value="Genomic_DNA"/>
</dbReference>
<evidence type="ECO:0000313" key="3">
    <source>
        <dbReference type="EMBL" id="NJQ01624.1"/>
    </source>
</evidence>
<protein>
    <submittedName>
        <fullName evidence="3">Vanadium-dependent haloperoxidase</fullName>
    </submittedName>
</protein>
<proteinExistence type="predicted"/>